<dbReference type="GO" id="GO:0016887">
    <property type="term" value="F:ATP hydrolysis activity"/>
    <property type="evidence" value="ECO:0007669"/>
    <property type="project" value="InterPro"/>
</dbReference>
<evidence type="ECO:0000256" key="2">
    <source>
        <dbReference type="ARBA" id="ARBA00022741"/>
    </source>
</evidence>
<dbReference type="Proteomes" id="UP000197065">
    <property type="component" value="Unassembled WGS sequence"/>
</dbReference>
<accession>A0A212Q009</accession>
<dbReference type="InterPro" id="IPR003439">
    <property type="entry name" value="ABC_transporter-like_ATP-bd"/>
</dbReference>
<evidence type="ECO:0000313" key="5">
    <source>
        <dbReference type="EMBL" id="SNB52652.1"/>
    </source>
</evidence>
<protein>
    <submittedName>
        <fullName evidence="5">Amino acid/amide ABC transporter ATP-binding protein 1, HAAT family</fullName>
    </submittedName>
</protein>
<keyword evidence="3 5" id="KW-0067">ATP-binding</keyword>
<organism evidence="5 6">
    <name type="scientific">Arboricoccus pini</name>
    <dbReference type="NCBI Taxonomy" id="1963835"/>
    <lineage>
        <taxon>Bacteria</taxon>
        <taxon>Pseudomonadati</taxon>
        <taxon>Pseudomonadota</taxon>
        <taxon>Alphaproteobacteria</taxon>
        <taxon>Geminicoccales</taxon>
        <taxon>Geminicoccaceae</taxon>
        <taxon>Arboricoccus</taxon>
    </lineage>
</organism>
<dbReference type="InterPro" id="IPR051120">
    <property type="entry name" value="ABC_AA/LPS_Transport"/>
</dbReference>
<dbReference type="EMBL" id="FYEH01000001">
    <property type="protein sequence ID" value="SNB52652.1"/>
    <property type="molecule type" value="Genomic_DNA"/>
</dbReference>
<keyword evidence="1" id="KW-0813">Transport</keyword>
<dbReference type="InterPro" id="IPR032823">
    <property type="entry name" value="BCA_ABC_TP_C"/>
</dbReference>
<dbReference type="CDD" id="cd03219">
    <property type="entry name" value="ABC_Mj1267_LivG_branched"/>
    <property type="match status" value="1"/>
</dbReference>
<sequence length="242" mass="25959">MLLQIDALQKSFGKLAAIKSVSFDVAAGQVHGLIGPNGSGKTTLFNLVSGFLSPTAGQVRFRERVITGLKAHAIARLGLVRTFQLTSVYPEMSVAENVRMGLHRRPAGSSVSSSARVQELLDMMDLTSYHDTKAALLPAGSQRLLSIATALATSPHMLLLDEPLAGLNPTEKAETVKKIRSVRDGGTTILLVEHDIKSVLSICDRITAINFGEKIAEGTPDDIVKDERLIEAYLGNWGKADA</sequence>
<dbReference type="InterPro" id="IPR027417">
    <property type="entry name" value="P-loop_NTPase"/>
</dbReference>
<dbReference type="SUPFAM" id="SSF52540">
    <property type="entry name" value="P-loop containing nucleoside triphosphate hydrolases"/>
    <property type="match status" value="1"/>
</dbReference>
<dbReference type="GO" id="GO:0005886">
    <property type="term" value="C:plasma membrane"/>
    <property type="evidence" value="ECO:0007669"/>
    <property type="project" value="TreeGrafter"/>
</dbReference>
<dbReference type="InterPro" id="IPR003593">
    <property type="entry name" value="AAA+_ATPase"/>
</dbReference>
<reference evidence="5 6" key="1">
    <citation type="submission" date="2017-06" db="EMBL/GenBank/DDBJ databases">
        <authorList>
            <person name="Kim H.J."/>
            <person name="Triplett B.A."/>
        </authorList>
    </citation>
    <scope>NUCLEOTIDE SEQUENCE [LARGE SCALE GENOMIC DNA]</scope>
    <source>
        <strain evidence="5 6">B29T1</strain>
    </source>
</reference>
<proteinExistence type="predicted"/>
<dbReference type="OrthoDB" id="9779872at2"/>
<dbReference type="Gene3D" id="3.40.50.300">
    <property type="entry name" value="P-loop containing nucleotide triphosphate hydrolases"/>
    <property type="match status" value="1"/>
</dbReference>
<keyword evidence="6" id="KW-1185">Reference proteome</keyword>
<dbReference type="Pfam" id="PF12399">
    <property type="entry name" value="BCA_ABC_TP_C"/>
    <property type="match status" value="1"/>
</dbReference>
<dbReference type="GO" id="GO:0005524">
    <property type="term" value="F:ATP binding"/>
    <property type="evidence" value="ECO:0007669"/>
    <property type="project" value="UniProtKB-KW"/>
</dbReference>
<evidence type="ECO:0000256" key="3">
    <source>
        <dbReference type="ARBA" id="ARBA00022840"/>
    </source>
</evidence>
<name>A0A212Q009_9PROT</name>
<dbReference type="Pfam" id="PF00005">
    <property type="entry name" value="ABC_tran"/>
    <property type="match status" value="1"/>
</dbReference>
<keyword evidence="2" id="KW-0547">Nucleotide-binding</keyword>
<dbReference type="RefSeq" id="WP_088559600.1">
    <property type="nucleotide sequence ID" value="NZ_FYEH01000001.1"/>
</dbReference>
<dbReference type="SMART" id="SM00382">
    <property type="entry name" value="AAA"/>
    <property type="match status" value="1"/>
</dbReference>
<dbReference type="PANTHER" id="PTHR45772">
    <property type="entry name" value="CONSERVED COMPONENT OF ABC TRANSPORTER FOR NATURAL AMINO ACIDS-RELATED"/>
    <property type="match status" value="1"/>
</dbReference>
<dbReference type="AlphaFoldDB" id="A0A212Q009"/>
<evidence type="ECO:0000256" key="1">
    <source>
        <dbReference type="ARBA" id="ARBA00022448"/>
    </source>
</evidence>
<feature type="domain" description="ABC transporter" evidence="4">
    <location>
        <begin position="3"/>
        <end position="236"/>
    </location>
</feature>
<dbReference type="PROSITE" id="PS50893">
    <property type="entry name" value="ABC_TRANSPORTER_2"/>
    <property type="match status" value="1"/>
</dbReference>
<evidence type="ECO:0000259" key="4">
    <source>
        <dbReference type="PROSITE" id="PS50893"/>
    </source>
</evidence>
<evidence type="ECO:0000313" key="6">
    <source>
        <dbReference type="Proteomes" id="UP000197065"/>
    </source>
</evidence>
<gene>
    <name evidence="5" type="ORF">SAMN07250955_101290</name>
</gene>